<organism evidence="1 2">
    <name type="scientific">Caenorhabditis auriculariae</name>
    <dbReference type="NCBI Taxonomy" id="2777116"/>
    <lineage>
        <taxon>Eukaryota</taxon>
        <taxon>Metazoa</taxon>
        <taxon>Ecdysozoa</taxon>
        <taxon>Nematoda</taxon>
        <taxon>Chromadorea</taxon>
        <taxon>Rhabditida</taxon>
        <taxon>Rhabditina</taxon>
        <taxon>Rhabditomorpha</taxon>
        <taxon>Rhabditoidea</taxon>
        <taxon>Rhabditidae</taxon>
        <taxon>Peloderinae</taxon>
        <taxon>Caenorhabditis</taxon>
    </lineage>
</organism>
<dbReference type="Proteomes" id="UP000835052">
    <property type="component" value="Unassembled WGS sequence"/>
</dbReference>
<comment type="caution">
    <text evidence="1">The sequence shown here is derived from an EMBL/GenBank/DDBJ whole genome shotgun (WGS) entry which is preliminary data.</text>
</comment>
<accession>A0A8S1HXJ7</accession>
<dbReference type="EMBL" id="CAJGYM010000158">
    <property type="protein sequence ID" value="CAD6199166.1"/>
    <property type="molecule type" value="Genomic_DNA"/>
</dbReference>
<protein>
    <submittedName>
        <fullName evidence="1">Uncharacterized protein</fullName>
    </submittedName>
</protein>
<reference evidence="1" key="1">
    <citation type="submission" date="2020-10" db="EMBL/GenBank/DDBJ databases">
        <authorList>
            <person name="Kikuchi T."/>
        </authorList>
    </citation>
    <scope>NUCLEOTIDE SEQUENCE</scope>
    <source>
        <strain evidence="1">NKZ352</strain>
    </source>
</reference>
<keyword evidence="2" id="KW-1185">Reference proteome</keyword>
<evidence type="ECO:0000313" key="1">
    <source>
        <dbReference type="EMBL" id="CAD6199166.1"/>
    </source>
</evidence>
<dbReference type="AlphaFoldDB" id="A0A8S1HXJ7"/>
<name>A0A8S1HXJ7_9PELO</name>
<proteinExistence type="predicted"/>
<sequence length="330" mass="37104">MERSEYGIVAIPKIRFTISGAYKRRFLFFKTYGDYEVAVEASISLGRLIPISYHGLPFIDTQIECTMNFEVDEPVTRGWFVTGLIGNAVRNNIKTTLCNQMVETLDDVIRGDVSKLELHFPVAEESTSLDYRLVRPPFMLPQNDARFYLDGTANHTANRPRMALSASGGNMTGRDVAFHVYEGLLTEVSQSLCEKGLLDGNLTSPGKDEVSFQCILAEIDIQNQKNTPHVYLSLTGSELYADGRDVVQSRSYTLTPLQNSEFAIMLRIKAQITDESIDATFNNEILALIAKAFRNSMNVPLPFIRNATLTDTFFRFETHAFIIYGNVDFS</sequence>
<gene>
    <name evidence="1" type="ORF">CAUJ_LOCUS15070</name>
</gene>
<evidence type="ECO:0000313" key="2">
    <source>
        <dbReference type="Proteomes" id="UP000835052"/>
    </source>
</evidence>
<dbReference type="OrthoDB" id="5825140at2759"/>